<reference evidence="5 6" key="1">
    <citation type="submission" date="2015-06" db="EMBL/GenBank/DDBJ databases">
        <title>Expansion of signal transduction pathways in fungi by whole-genome duplication.</title>
        <authorList>
            <consortium name="DOE Joint Genome Institute"/>
            <person name="Corrochano L.M."/>
            <person name="Kuo A."/>
            <person name="Marcet-Houben M."/>
            <person name="Polaino S."/>
            <person name="Salamov A."/>
            <person name="Villalobos J.M."/>
            <person name="Alvarez M.I."/>
            <person name="Avalos J."/>
            <person name="Benito E.P."/>
            <person name="Benoit I."/>
            <person name="Burger G."/>
            <person name="Camino L.P."/>
            <person name="Canovas D."/>
            <person name="Cerda-Olmedo E."/>
            <person name="Cheng J.-F."/>
            <person name="Dominguez A."/>
            <person name="Elias M."/>
            <person name="Eslava A.P."/>
            <person name="Glaser F."/>
            <person name="Grimwood J."/>
            <person name="Gutierrez G."/>
            <person name="Heitman J."/>
            <person name="Henrissat B."/>
            <person name="Iturriaga E.A."/>
            <person name="Lang B.F."/>
            <person name="Lavin J.L."/>
            <person name="Lee S."/>
            <person name="Li W."/>
            <person name="Lindquist E."/>
            <person name="Lopez-Garcia S."/>
            <person name="Luque E.M."/>
            <person name="Marcos A.T."/>
            <person name="Martin J."/>
            <person name="Mccluskey K."/>
            <person name="Medina H.R."/>
            <person name="Miralles-Duran A."/>
            <person name="Miyazaki A."/>
            <person name="Munoz-Torres E."/>
            <person name="Oguiza J.A."/>
            <person name="Ohm R."/>
            <person name="Olmedo M."/>
            <person name="Orejas M."/>
            <person name="Ortiz-Castellanos L."/>
            <person name="Pisabarro A.G."/>
            <person name="Rodriguez-Romero J."/>
            <person name="Ruiz-Herrera J."/>
            <person name="Ruiz-Vazquez R."/>
            <person name="Sanz C."/>
            <person name="Schackwitz W."/>
            <person name="Schmutz J."/>
            <person name="Shahriari M."/>
            <person name="Shelest E."/>
            <person name="Silva-Franco F."/>
            <person name="Soanes D."/>
            <person name="Syed K."/>
            <person name="Tagua V.G."/>
            <person name="Talbot N.J."/>
            <person name="Thon M."/>
            <person name="De Vries R.P."/>
            <person name="Wiebenga A."/>
            <person name="Yadav J.S."/>
            <person name="Braun E.L."/>
            <person name="Baker S."/>
            <person name="Garre V."/>
            <person name="Horwitz B."/>
            <person name="Torres-Martinez S."/>
            <person name="Idnurm A."/>
            <person name="Herrera-Estrella A."/>
            <person name="Gabaldon T."/>
            <person name="Grigoriev I.V."/>
        </authorList>
    </citation>
    <scope>NUCLEOTIDE SEQUENCE [LARGE SCALE GENOMIC DNA]</scope>
    <source>
        <strain evidence="5 6">CBS 277.49</strain>
    </source>
</reference>
<feature type="region of interest" description="Disordered" evidence="3">
    <location>
        <begin position="239"/>
        <end position="321"/>
    </location>
</feature>
<feature type="compositionally biased region" description="Low complexity" evidence="3">
    <location>
        <begin position="189"/>
        <end position="222"/>
    </location>
</feature>
<dbReference type="SMART" id="SM00054">
    <property type="entry name" value="EFh"/>
    <property type="match status" value="2"/>
</dbReference>
<dbReference type="STRING" id="747725.A0A168MA77"/>
<keyword evidence="2" id="KW-0106">Calcium</keyword>
<accession>A0A168MA77</accession>
<dbReference type="Gene3D" id="1.10.238.10">
    <property type="entry name" value="EF-hand"/>
    <property type="match status" value="1"/>
</dbReference>
<dbReference type="PANTHER" id="PTHR23056:SF110">
    <property type="entry name" value="CALMODULIN"/>
    <property type="match status" value="1"/>
</dbReference>
<name>A0A168MA77_MUCCL</name>
<feature type="compositionally biased region" description="Low complexity" evidence="3">
    <location>
        <begin position="276"/>
        <end position="295"/>
    </location>
</feature>
<keyword evidence="6" id="KW-1185">Reference proteome</keyword>
<dbReference type="Proteomes" id="UP000077051">
    <property type="component" value="Unassembled WGS sequence"/>
</dbReference>
<comment type="caution">
    <text evidence="5">The sequence shown here is derived from an EMBL/GenBank/DDBJ whole genome shotgun (WGS) entry which is preliminary data.</text>
</comment>
<keyword evidence="1" id="KW-0677">Repeat</keyword>
<sequence length="321" mass="35762">MGQGKSRENSALSKTTHFSTKEIDNLRQNVKTQDQNNITADVFKNSVKQCVPTVTMSDDVFLQRLYCAFGGDEENQQFLDFSKFVDGLSVFMKGTPEEKLKLSFKLYDVDKDGFISKDELEHVMLQLSKMMADEDKQDEEIQRSIDCMFEDFDVDCDGKLSFDEYKLSAMKEPLIADFLERFLDQHNLSNNPSPTSRPTSVRSRQSSRSVNNNTNSANTQQNRLSFRLSQAELLDYSHQQQKLALSDSPNTAPSSTTPSPRTSVYLPLTPATTGGVSPKSNSPVSSLSTSSNTTSQARPNLPHRLSRGASMASLDAAMTSM</sequence>
<evidence type="ECO:0000256" key="2">
    <source>
        <dbReference type="ARBA" id="ARBA00022837"/>
    </source>
</evidence>
<feature type="domain" description="EF-hand" evidence="4">
    <location>
        <begin position="140"/>
        <end position="175"/>
    </location>
</feature>
<organism evidence="5 6">
    <name type="scientific">Mucor lusitanicus CBS 277.49</name>
    <dbReference type="NCBI Taxonomy" id="747725"/>
    <lineage>
        <taxon>Eukaryota</taxon>
        <taxon>Fungi</taxon>
        <taxon>Fungi incertae sedis</taxon>
        <taxon>Mucoromycota</taxon>
        <taxon>Mucoromycotina</taxon>
        <taxon>Mucoromycetes</taxon>
        <taxon>Mucorales</taxon>
        <taxon>Mucorineae</taxon>
        <taxon>Mucoraceae</taxon>
        <taxon>Mucor</taxon>
    </lineage>
</organism>
<feature type="compositionally biased region" description="Low complexity" evidence="3">
    <location>
        <begin position="246"/>
        <end position="263"/>
    </location>
</feature>
<dbReference type="VEuPathDB" id="FungiDB:MUCCIDRAFT_79727"/>
<feature type="domain" description="EF-hand" evidence="4">
    <location>
        <begin position="95"/>
        <end position="130"/>
    </location>
</feature>
<dbReference type="CDD" id="cd00051">
    <property type="entry name" value="EFh"/>
    <property type="match status" value="1"/>
</dbReference>
<dbReference type="PROSITE" id="PS00018">
    <property type="entry name" value="EF_HAND_1"/>
    <property type="match status" value="2"/>
</dbReference>
<proteinExistence type="predicted"/>
<dbReference type="OrthoDB" id="191686at2759"/>
<dbReference type="GO" id="GO:0019722">
    <property type="term" value="P:calcium-mediated signaling"/>
    <property type="evidence" value="ECO:0007669"/>
    <property type="project" value="InterPro"/>
</dbReference>
<evidence type="ECO:0000313" key="6">
    <source>
        <dbReference type="Proteomes" id="UP000077051"/>
    </source>
</evidence>
<dbReference type="InterPro" id="IPR002048">
    <property type="entry name" value="EF_hand_dom"/>
</dbReference>
<protein>
    <recommendedName>
        <fullName evidence="4">EF-hand domain-containing protein</fullName>
    </recommendedName>
</protein>
<dbReference type="PANTHER" id="PTHR23056">
    <property type="entry name" value="CALCINEURIN B"/>
    <property type="match status" value="1"/>
</dbReference>
<dbReference type="AlphaFoldDB" id="A0A168MA77"/>
<gene>
    <name evidence="5" type="ORF">MUCCIDRAFT_79727</name>
</gene>
<dbReference type="PROSITE" id="PS50222">
    <property type="entry name" value="EF_HAND_2"/>
    <property type="match status" value="2"/>
</dbReference>
<dbReference type="GO" id="GO:0005509">
    <property type="term" value="F:calcium ion binding"/>
    <property type="evidence" value="ECO:0007669"/>
    <property type="project" value="InterPro"/>
</dbReference>
<dbReference type="PRINTS" id="PR00450">
    <property type="entry name" value="RECOVERIN"/>
</dbReference>
<dbReference type="InterPro" id="IPR011992">
    <property type="entry name" value="EF-hand-dom_pair"/>
</dbReference>
<dbReference type="EMBL" id="AMYB01000003">
    <property type="protein sequence ID" value="OAD04621.1"/>
    <property type="molecule type" value="Genomic_DNA"/>
</dbReference>
<dbReference type="GO" id="GO:0019900">
    <property type="term" value="F:kinase binding"/>
    <property type="evidence" value="ECO:0007669"/>
    <property type="project" value="InterPro"/>
</dbReference>
<dbReference type="InterPro" id="IPR045198">
    <property type="entry name" value="CNBL1-10"/>
</dbReference>
<evidence type="ECO:0000259" key="4">
    <source>
        <dbReference type="PROSITE" id="PS50222"/>
    </source>
</evidence>
<evidence type="ECO:0000256" key="1">
    <source>
        <dbReference type="ARBA" id="ARBA00022737"/>
    </source>
</evidence>
<evidence type="ECO:0000313" key="5">
    <source>
        <dbReference type="EMBL" id="OAD04621.1"/>
    </source>
</evidence>
<evidence type="ECO:0000256" key="3">
    <source>
        <dbReference type="SAM" id="MobiDB-lite"/>
    </source>
</evidence>
<dbReference type="InterPro" id="IPR018247">
    <property type="entry name" value="EF_Hand_1_Ca_BS"/>
</dbReference>
<feature type="region of interest" description="Disordered" evidence="3">
    <location>
        <begin position="187"/>
        <end position="222"/>
    </location>
</feature>
<dbReference type="SUPFAM" id="SSF47473">
    <property type="entry name" value="EF-hand"/>
    <property type="match status" value="1"/>
</dbReference>
<dbReference type="Pfam" id="PF13499">
    <property type="entry name" value="EF-hand_7"/>
    <property type="match status" value="1"/>
</dbReference>